<evidence type="ECO:0000313" key="2">
    <source>
        <dbReference type="EMBL" id="URN17453.1"/>
    </source>
</evidence>
<reference evidence="2" key="1">
    <citation type="submission" date="2022-04" db="EMBL/GenBank/DDBJ databases">
        <title>Systematic whole-genome sequencing reveals an unexpected diversity among actinomycetoma pathogens and provides insights into their antibacterial susceptibilities.</title>
        <authorList>
            <person name="Watson A.K."/>
            <person name="Kepplinger B."/>
            <person name="Bakhiet S.M."/>
            <person name="Mhmoud N.A."/>
            <person name="Chapman J."/>
            <person name="Allenby N."/>
            <person name="Mickiewicz K."/>
            <person name="Goodfellow M."/>
            <person name="Fahal A.H."/>
            <person name="Errington J."/>
        </authorList>
    </citation>
    <scope>NUCLEOTIDE SEQUENCE</scope>
    <source>
        <strain evidence="2">SD 504</strain>
    </source>
</reference>
<dbReference type="RefSeq" id="WP_010474357.1">
    <property type="nucleotide sequence ID" value="NZ_CP095474.1"/>
</dbReference>
<gene>
    <name evidence="2" type="ORF">MW084_17660</name>
</gene>
<evidence type="ECO:0008006" key="4">
    <source>
        <dbReference type="Google" id="ProtNLM"/>
    </source>
</evidence>
<organism evidence="2 3">
    <name type="scientific">Streptomyces sudanensis</name>
    <dbReference type="NCBI Taxonomy" id="436397"/>
    <lineage>
        <taxon>Bacteria</taxon>
        <taxon>Bacillati</taxon>
        <taxon>Actinomycetota</taxon>
        <taxon>Actinomycetes</taxon>
        <taxon>Kitasatosporales</taxon>
        <taxon>Streptomycetaceae</taxon>
        <taxon>Streptomyces</taxon>
    </lineage>
</organism>
<feature type="region of interest" description="Disordered" evidence="1">
    <location>
        <begin position="1"/>
        <end position="35"/>
    </location>
</feature>
<sequence>MTDTGHADTGRGNTGRAEAGRAEAGRTEAGRTEARERAAEAVAALRSLAARRPDDVALLDGFPDAELDAWPVPVPEAVRTVLREAGGIAVDGEPYLFGPVRADGDGLWELGALSCGEGAVHVGVEGAGGAGRDDWGPVVSLLQRLDEHELIVEAPTFTDWLLSVAELLDGGAEGLDDRPAPAVSVPALPTVAVAEGGDGELAALVGCGDPLTDLVDLHAPPGHPCAVRWEPYHSLRHSTADTGSSRTVLRLAGGGRALLVRSDVGGDFLGRPVTRHRVPEDAPARAVAELRALAARFPDRVALEPGCADSAMDTWPVPVPEDVRAVLREVGAVTVEGMPPLRLLPGAPGHAVDPEAHRMMGGDGSYWPVAFARHARREALVQVRVAGDGTWGYVVSVPAEPDVLRRSPEVTVLAESLPHLLLTVARYAREAAATGDFARAVRNATRSFSPNTGEPWIRPVPAGEFAGSGDPLAASLADLPAGSYAADLRGAPFPGDVCFHRVGGWGHRPLGRLLFPGAGRLVAAVPAT</sequence>
<feature type="compositionally biased region" description="Basic and acidic residues" evidence="1">
    <location>
        <begin position="18"/>
        <end position="35"/>
    </location>
</feature>
<protein>
    <recommendedName>
        <fullName evidence="4">Ribosomal protein S12 methylthiotransferase accessory factor</fullName>
    </recommendedName>
</protein>
<name>A0ABY4TI57_9ACTN</name>
<dbReference type="Proteomes" id="UP001056383">
    <property type="component" value="Chromosome"/>
</dbReference>
<proteinExistence type="predicted"/>
<accession>A0ABY4TI57</accession>
<evidence type="ECO:0000256" key="1">
    <source>
        <dbReference type="SAM" id="MobiDB-lite"/>
    </source>
</evidence>
<dbReference type="EMBL" id="CP095474">
    <property type="protein sequence ID" value="URN17453.1"/>
    <property type="molecule type" value="Genomic_DNA"/>
</dbReference>
<keyword evidence="3" id="KW-1185">Reference proteome</keyword>
<evidence type="ECO:0000313" key="3">
    <source>
        <dbReference type="Proteomes" id="UP001056383"/>
    </source>
</evidence>